<feature type="chain" id="PRO_5013674760" description="Transporter" evidence="2">
    <location>
        <begin position="24"/>
        <end position="327"/>
    </location>
</feature>
<feature type="compositionally biased region" description="Polar residues" evidence="1">
    <location>
        <begin position="303"/>
        <end position="318"/>
    </location>
</feature>
<protein>
    <recommendedName>
        <fullName evidence="5">Transporter</fullName>
    </recommendedName>
</protein>
<proteinExistence type="predicted"/>
<accession>A0A2G8S6D3</accession>
<evidence type="ECO:0000256" key="2">
    <source>
        <dbReference type="SAM" id="SignalP"/>
    </source>
</evidence>
<dbReference type="Proteomes" id="UP000230002">
    <property type="component" value="Unassembled WGS sequence"/>
</dbReference>
<evidence type="ECO:0000313" key="3">
    <source>
        <dbReference type="EMBL" id="PIL29098.1"/>
    </source>
</evidence>
<feature type="compositionally biased region" description="Basic and acidic residues" evidence="1">
    <location>
        <begin position="103"/>
        <end position="112"/>
    </location>
</feature>
<keyword evidence="2" id="KW-0732">Signal</keyword>
<dbReference type="AlphaFoldDB" id="A0A2G8S6D3"/>
<organism evidence="3 4">
    <name type="scientific">Ganoderma sinense ZZ0214-1</name>
    <dbReference type="NCBI Taxonomy" id="1077348"/>
    <lineage>
        <taxon>Eukaryota</taxon>
        <taxon>Fungi</taxon>
        <taxon>Dikarya</taxon>
        <taxon>Basidiomycota</taxon>
        <taxon>Agaricomycotina</taxon>
        <taxon>Agaricomycetes</taxon>
        <taxon>Polyporales</taxon>
        <taxon>Polyporaceae</taxon>
        <taxon>Ganoderma</taxon>
    </lineage>
</organism>
<evidence type="ECO:0000256" key="1">
    <source>
        <dbReference type="SAM" id="MobiDB-lite"/>
    </source>
</evidence>
<dbReference type="OrthoDB" id="2754945at2759"/>
<sequence>MSLFDSCIEVFLVLTCGCCCLSCSQTNNLWCLLKAPGGDTNYRVRSSSGMCCSCKRAMSDDDFERTVEQLYAPGTGPKPYDSTGNGNATHVVELQPTSRRTRRSGEDQRDADGNVASQPRPRPSMDARRPPSRSENHNQDQDQPVPSEGDRERVILESHRDAKARTRDWIAQQSKSMDASADSSMNRDANAPARAPGSGTAHRAHQSESHVATQQPQRLPEAHARAQPPADGFVLPDLNVRGDGSLGRVSAWNHGDSGMGVGGGAPVRERGAIPAALTPGRTQNSAPSQLPFDLGPVSGLGPATTQPGAPSESSPSSNLKEDGSAAV</sequence>
<name>A0A2G8S6D3_9APHY</name>
<gene>
    <name evidence="3" type="ORF">GSI_09146</name>
</gene>
<feature type="compositionally biased region" description="Basic and acidic residues" evidence="1">
    <location>
        <begin position="123"/>
        <end position="140"/>
    </location>
</feature>
<evidence type="ECO:0008006" key="5">
    <source>
        <dbReference type="Google" id="ProtNLM"/>
    </source>
</evidence>
<feature type="compositionally biased region" description="Low complexity" evidence="1">
    <location>
        <begin position="171"/>
        <end position="191"/>
    </location>
</feature>
<dbReference type="EMBL" id="AYKW01000023">
    <property type="protein sequence ID" value="PIL29098.1"/>
    <property type="molecule type" value="Genomic_DNA"/>
</dbReference>
<evidence type="ECO:0000313" key="4">
    <source>
        <dbReference type="Proteomes" id="UP000230002"/>
    </source>
</evidence>
<keyword evidence="4" id="KW-1185">Reference proteome</keyword>
<feature type="signal peptide" evidence="2">
    <location>
        <begin position="1"/>
        <end position="23"/>
    </location>
</feature>
<feature type="region of interest" description="Disordered" evidence="1">
    <location>
        <begin position="71"/>
        <end position="327"/>
    </location>
</feature>
<reference evidence="3 4" key="1">
    <citation type="journal article" date="2015" name="Sci. Rep.">
        <title>Chromosome-level genome map provides insights into diverse defense mechanisms in the medicinal fungus Ganoderma sinense.</title>
        <authorList>
            <person name="Zhu Y."/>
            <person name="Xu J."/>
            <person name="Sun C."/>
            <person name="Zhou S."/>
            <person name="Xu H."/>
            <person name="Nelson D.R."/>
            <person name="Qian J."/>
            <person name="Song J."/>
            <person name="Luo H."/>
            <person name="Xiang L."/>
            <person name="Li Y."/>
            <person name="Xu Z."/>
            <person name="Ji A."/>
            <person name="Wang L."/>
            <person name="Lu S."/>
            <person name="Hayward A."/>
            <person name="Sun W."/>
            <person name="Li X."/>
            <person name="Schwartz D.C."/>
            <person name="Wang Y."/>
            <person name="Chen S."/>
        </authorList>
    </citation>
    <scope>NUCLEOTIDE SEQUENCE [LARGE SCALE GENOMIC DNA]</scope>
    <source>
        <strain evidence="3 4">ZZ0214-1</strain>
    </source>
</reference>
<comment type="caution">
    <text evidence="3">The sequence shown here is derived from an EMBL/GenBank/DDBJ whole genome shotgun (WGS) entry which is preliminary data.</text>
</comment>
<feature type="compositionally biased region" description="Basic and acidic residues" evidence="1">
    <location>
        <begin position="148"/>
        <end position="168"/>
    </location>
</feature>